<dbReference type="PANTHER" id="PTHR43881:SF1">
    <property type="entry name" value="GAMMA-GLUTAMYLTRANSPEPTIDASE (AFU_ORTHOLOGUE AFUA_4G13580)"/>
    <property type="match status" value="1"/>
</dbReference>
<dbReference type="OrthoDB" id="9781342at2"/>
<dbReference type="EMBL" id="UGSZ01000001">
    <property type="protein sequence ID" value="SUB57638.1"/>
    <property type="molecule type" value="Genomic_DNA"/>
</dbReference>
<evidence type="ECO:0000313" key="1">
    <source>
        <dbReference type="EMBL" id="SUB57638.1"/>
    </source>
</evidence>
<dbReference type="PANTHER" id="PTHR43881">
    <property type="entry name" value="GAMMA-GLUTAMYLTRANSPEPTIDASE (AFU_ORTHOLOGUE AFUA_4G13580)"/>
    <property type="match status" value="1"/>
</dbReference>
<dbReference type="Gene3D" id="3.60.20.40">
    <property type="match status" value="1"/>
</dbReference>
<dbReference type="InterPro" id="IPR052896">
    <property type="entry name" value="GGT-like_enzyme"/>
</dbReference>
<dbReference type="RefSeq" id="WP_019035052.1">
    <property type="nucleotide sequence ID" value="NZ_UGSZ01000001.1"/>
</dbReference>
<dbReference type="SUPFAM" id="SSF56235">
    <property type="entry name" value="N-terminal nucleophile aminohydrolases (Ntn hydrolases)"/>
    <property type="match status" value="1"/>
</dbReference>
<dbReference type="STRING" id="1122949.GCA_000378725_01389"/>
<dbReference type="InterPro" id="IPR043137">
    <property type="entry name" value="GGT_ssub_C"/>
</dbReference>
<keyword evidence="1" id="KW-0808">Transferase</keyword>
<evidence type="ECO:0000313" key="2">
    <source>
        <dbReference type="Proteomes" id="UP000255517"/>
    </source>
</evidence>
<organism evidence="1 2">
    <name type="scientific">Peptoniphilus lacrimalis</name>
    <dbReference type="NCBI Taxonomy" id="33031"/>
    <lineage>
        <taxon>Bacteria</taxon>
        <taxon>Bacillati</taxon>
        <taxon>Bacillota</taxon>
        <taxon>Tissierellia</taxon>
        <taxon>Tissierellales</taxon>
        <taxon>Peptoniphilaceae</taxon>
        <taxon>Peptoniphilus</taxon>
    </lineage>
</organism>
<reference evidence="1 2" key="1">
    <citation type="submission" date="2018-06" db="EMBL/GenBank/DDBJ databases">
        <authorList>
            <consortium name="Pathogen Informatics"/>
            <person name="Doyle S."/>
        </authorList>
    </citation>
    <scope>NUCLEOTIDE SEQUENCE [LARGE SCALE GENOMIC DNA]</scope>
    <source>
        <strain evidence="1 2">NCTC13149</strain>
    </source>
</reference>
<accession>A0A379C6C5</accession>
<dbReference type="GO" id="GO:0103068">
    <property type="term" value="F:leukotriene C4 gamma-glutamyl transferase activity"/>
    <property type="evidence" value="ECO:0007669"/>
    <property type="project" value="UniProtKB-EC"/>
</dbReference>
<gene>
    <name evidence="1" type="primary">ywrD</name>
    <name evidence="1" type="ORF">NCTC13149_01487</name>
</gene>
<protein>
    <submittedName>
        <fullName evidence="1">Gamma-glutamyltransferase ywrD</fullName>
        <ecNumber evidence="1">2.3.2.2</ecNumber>
    </submittedName>
</protein>
<dbReference type="AlphaFoldDB" id="A0A379C6C5"/>
<keyword evidence="1" id="KW-0012">Acyltransferase</keyword>
<name>A0A379C6C5_9FIRM</name>
<dbReference type="Gene3D" id="1.10.246.230">
    <property type="match status" value="1"/>
</dbReference>
<dbReference type="PRINTS" id="PR01210">
    <property type="entry name" value="GGTRANSPTASE"/>
</dbReference>
<dbReference type="Proteomes" id="UP000255517">
    <property type="component" value="Unassembled WGS sequence"/>
</dbReference>
<dbReference type="InterPro" id="IPR029055">
    <property type="entry name" value="Ntn_hydrolases_N"/>
</dbReference>
<dbReference type="EC" id="2.3.2.2" evidence="1"/>
<sequence length="535" mass="59016">MEFNFNSYPYSSRREVVFSNKSMVATSNPSAALAGIEILRKGGNAIEAALAAAISMPVVEPTCNGLGADLFAIISYKNKLYGINGSGRSPKKISIQALREKSYEDIPFFGVDSVNTPGAVGAWFEIYNKFGKLPLKEIFEPAINYAKNGYALSPKVAKLWDDEVNKYKNLKGICGLEEFFKVFSDKGKAPKAGDIVKNDNLKNTLEEILETEGKSFYSGDLARKISSSVKELGGFLDIDDLKAYKPLWVDPISTNYKGYDIWEMPPNGHGVSVLMALNILNKLTLTDREDPKTLHKIIEAIKIAMTDGKTYIADPSFMKKRVDELLSDEYAEKRKKLIGTCAKNYKNILPISPSTVYMATADSEGNMVSLIQSNYNGFGSGIVVPTTGIALNNRLANFSFDSNSVNALSGGKLPYHTIIPGFISKDNKAIGPFGIMGGFMQPQAHVQVLTNMIDFNLNPQAALDAPRFMWTGDKNVEIEMDYGNYMINALKEFGHNMIIRSDYTDMGRGQIILRLENGTYVGATEKRTDGYIGIY</sequence>
<dbReference type="Pfam" id="PF01019">
    <property type="entry name" value="G_glu_transpept"/>
    <property type="match status" value="1"/>
</dbReference>
<proteinExistence type="predicted"/>